<protein>
    <submittedName>
        <fullName evidence="2">Uncharacterized protein</fullName>
    </submittedName>
</protein>
<gene>
    <name evidence="2" type="ORF">CBOVIS_LOCUS330</name>
</gene>
<sequence length="276" mass="29015">MLLVISLALLSQSASAFLFGCCAPQVQTSCCGGTSWAYAPPQIIGYERIPLYAKVPVPQPAYPNPPPPPPLPPMPIYTPPPTTLAPTTTSSRPRIVFVSFSPPNSYGAPPPLVMSQPAAPEPVVVSQPSYSAPPPPPIVMSQPAILGGPPQPIVVSSRPAIATMIPLQKSGNAFANEQDAIVQAPPSYGYASAPQQPMQILQNAYQQQQEIGQVENGVEVSLNQAESASYGADNSVAGPSQYSRAQAQEVAQTEVQGAYDAIGSAPSARRLRMFKN</sequence>
<dbReference type="Proteomes" id="UP000494206">
    <property type="component" value="Unassembled WGS sequence"/>
</dbReference>
<reference evidence="2 3" key="1">
    <citation type="submission" date="2020-04" db="EMBL/GenBank/DDBJ databases">
        <authorList>
            <person name="Laetsch R D."/>
            <person name="Stevens L."/>
            <person name="Kumar S."/>
            <person name="Blaxter L. M."/>
        </authorList>
    </citation>
    <scope>NUCLEOTIDE SEQUENCE [LARGE SCALE GENOMIC DNA]</scope>
</reference>
<evidence type="ECO:0000313" key="3">
    <source>
        <dbReference type="Proteomes" id="UP000494206"/>
    </source>
</evidence>
<dbReference type="AlphaFoldDB" id="A0A8S1E5V7"/>
<comment type="caution">
    <text evidence="2">The sequence shown here is derived from an EMBL/GenBank/DDBJ whole genome shotgun (WGS) entry which is preliminary data.</text>
</comment>
<feature type="signal peptide" evidence="1">
    <location>
        <begin position="1"/>
        <end position="16"/>
    </location>
</feature>
<organism evidence="2 3">
    <name type="scientific">Caenorhabditis bovis</name>
    <dbReference type="NCBI Taxonomy" id="2654633"/>
    <lineage>
        <taxon>Eukaryota</taxon>
        <taxon>Metazoa</taxon>
        <taxon>Ecdysozoa</taxon>
        <taxon>Nematoda</taxon>
        <taxon>Chromadorea</taxon>
        <taxon>Rhabditida</taxon>
        <taxon>Rhabditina</taxon>
        <taxon>Rhabditomorpha</taxon>
        <taxon>Rhabditoidea</taxon>
        <taxon>Rhabditidae</taxon>
        <taxon>Peloderinae</taxon>
        <taxon>Caenorhabditis</taxon>
    </lineage>
</organism>
<accession>A0A8S1E5V7</accession>
<evidence type="ECO:0000256" key="1">
    <source>
        <dbReference type="SAM" id="SignalP"/>
    </source>
</evidence>
<name>A0A8S1E5V7_9PELO</name>
<feature type="chain" id="PRO_5035721143" evidence="1">
    <location>
        <begin position="17"/>
        <end position="276"/>
    </location>
</feature>
<proteinExistence type="predicted"/>
<keyword evidence="1" id="KW-0732">Signal</keyword>
<dbReference type="EMBL" id="CADEPM010000001">
    <property type="protein sequence ID" value="CAB3396827.1"/>
    <property type="molecule type" value="Genomic_DNA"/>
</dbReference>
<evidence type="ECO:0000313" key="2">
    <source>
        <dbReference type="EMBL" id="CAB3396827.1"/>
    </source>
</evidence>
<dbReference type="OrthoDB" id="5877154at2759"/>
<keyword evidence="3" id="KW-1185">Reference proteome</keyword>